<proteinExistence type="predicted"/>
<sequence>MVYPFQVHLTTRFVSLHLLLPKPCLFTCQIQSPSFFFFNHQLTGVAIQLEVESVAPSTAATSPLPFSPSSTHAKLLPATTRGEHSSSFSDIHNCTLTHSVTPPLRRKPLP</sequence>
<dbReference type="EMBL" id="JASCZI010181311">
    <property type="protein sequence ID" value="MED6181627.1"/>
    <property type="molecule type" value="Genomic_DNA"/>
</dbReference>
<feature type="compositionally biased region" description="Polar residues" evidence="1">
    <location>
        <begin position="85"/>
        <end position="100"/>
    </location>
</feature>
<reference evidence="2 3" key="1">
    <citation type="journal article" date="2023" name="Plants (Basel)">
        <title>Bridging the Gap: Combining Genomics and Transcriptomics Approaches to Understand Stylosanthes scabra, an Orphan Legume from the Brazilian Caatinga.</title>
        <authorList>
            <person name="Ferreira-Neto J.R.C."/>
            <person name="da Silva M.D."/>
            <person name="Binneck E."/>
            <person name="de Melo N.F."/>
            <person name="da Silva R.H."/>
            <person name="de Melo A.L.T.M."/>
            <person name="Pandolfi V."/>
            <person name="Bustamante F.O."/>
            <person name="Brasileiro-Vidal A.C."/>
            <person name="Benko-Iseppon A.M."/>
        </authorList>
    </citation>
    <scope>NUCLEOTIDE SEQUENCE [LARGE SCALE GENOMIC DNA]</scope>
    <source>
        <tissue evidence="2">Leaves</tissue>
    </source>
</reference>
<organism evidence="2 3">
    <name type="scientific">Stylosanthes scabra</name>
    <dbReference type="NCBI Taxonomy" id="79078"/>
    <lineage>
        <taxon>Eukaryota</taxon>
        <taxon>Viridiplantae</taxon>
        <taxon>Streptophyta</taxon>
        <taxon>Embryophyta</taxon>
        <taxon>Tracheophyta</taxon>
        <taxon>Spermatophyta</taxon>
        <taxon>Magnoliopsida</taxon>
        <taxon>eudicotyledons</taxon>
        <taxon>Gunneridae</taxon>
        <taxon>Pentapetalae</taxon>
        <taxon>rosids</taxon>
        <taxon>fabids</taxon>
        <taxon>Fabales</taxon>
        <taxon>Fabaceae</taxon>
        <taxon>Papilionoideae</taxon>
        <taxon>50 kb inversion clade</taxon>
        <taxon>dalbergioids sensu lato</taxon>
        <taxon>Dalbergieae</taxon>
        <taxon>Pterocarpus clade</taxon>
        <taxon>Stylosanthes</taxon>
    </lineage>
</organism>
<protein>
    <submittedName>
        <fullName evidence="2">Uncharacterized protein</fullName>
    </submittedName>
</protein>
<gene>
    <name evidence="2" type="ORF">PIB30_021051</name>
</gene>
<evidence type="ECO:0000256" key="1">
    <source>
        <dbReference type="SAM" id="MobiDB-lite"/>
    </source>
</evidence>
<accession>A0ABU6W713</accession>
<keyword evidence="3" id="KW-1185">Reference proteome</keyword>
<evidence type="ECO:0000313" key="3">
    <source>
        <dbReference type="Proteomes" id="UP001341840"/>
    </source>
</evidence>
<evidence type="ECO:0000313" key="2">
    <source>
        <dbReference type="EMBL" id="MED6181627.1"/>
    </source>
</evidence>
<feature type="region of interest" description="Disordered" evidence="1">
    <location>
        <begin position="59"/>
        <end position="110"/>
    </location>
</feature>
<name>A0ABU6W713_9FABA</name>
<dbReference type="Proteomes" id="UP001341840">
    <property type="component" value="Unassembled WGS sequence"/>
</dbReference>
<comment type="caution">
    <text evidence="2">The sequence shown here is derived from an EMBL/GenBank/DDBJ whole genome shotgun (WGS) entry which is preliminary data.</text>
</comment>